<evidence type="ECO:0000256" key="1">
    <source>
        <dbReference type="ARBA" id="ARBA00010928"/>
    </source>
</evidence>
<organism evidence="5">
    <name type="scientific">marine sediment metagenome</name>
    <dbReference type="NCBI Taxonomy" id="412755"/>
    <lineage>
        <taxon>unclassified sequences</taxon>
        <taxon>metagenomes</taxon>
        <taxon>ecological metagenomes</taxon>
    </lineage>
</organism>
<evidence type="ECO:0000313" key="5">
    <source>
        <dbReference type="EMBL" id="GAG16658.1"/>
    </source>
</evidence>
<reference evidence="5" key="1">
    <citation type="journal article" date="2014" name="Front. Microbiol.">
        <title>High frequency of phylogenetically diverse reductive dehalogenase-homologous genes in deep subseafloor sedimentary metagenomes.</title>
        <authorList>
            <person name="Kawai M."/>
            <person name="Futagami T."/>
            <person name="Toyoda A."/>
            <person name="Takaki Y."/>
            <person name="Nishi S."/>
            <person name="Hori S."/>
            <person name="Arai W."/>
            <person name="Tsubouchi T."/>
            <person name="Morono Y."/>
            <person name="Uchiyama I."/>
            <person name="Ito T."/>
            <person name="Fujiyama A."/>
            <person name="Inagaki F."/>
            <person name="Takami H."/>
        </authorList>
    </citation>
    <scope>NUCLEOTIDE SEQUENCE</scope>
    <source>
        <strain evidence="5">Expedition CK06-06</strain>
    </source>
</reference>
<comment type="caution">
    <text evidence="5">The sequence shown here is derived from an EMBL/GenBank/DDBJ whole genome shotgun (WGS) entry which is preliminary data.</text>
</comment>
<dbReference type="InterPro" id="IPR051317">
    <property type="entry name" value="Gfo/Idh/MocA_oxidoreduct"/>
</dbReference>
<feature type="domain" description="Gfo/Idh/MocA-like oxidoreductase C-terminal" evidence="4">
    <location>
        <begin position="126"/>
        <end position="182"/>
    </location>
</feature>
<dbReference type="InterPro" id="IPR004104">
    <property type="entry name" value="Gfo/Idh/MocA-like_OxRdtase_C"/>
</dbReference>
<dbReference type="Gene3D" id="3.40.50.720">
    <property type="entry name" value="NAD(P)-binding Rossmann-like Domain"/>
    <property type="match status" value="1"/>
</dbReference>
<dbReference type="Pfam" id="PF02894">
    <property type="entry name" value="GFO_IDH_MocA_C"/>
    <property type="match status" value="1"/>
</dbReference>
<evidence type="ECO:0008006" key="6">
    <source>
        <dbReference type="Google" id="ProtNLM"/>
    </source>
</evidence>
<comment type="similarity">
    <text evidence="1">Belongs to the Gfo/Idh/MocA family.</text>
</comment>
<dbReference type="AlphaFoldDB" id="X0VW39"/>
<keyword evidence="2" id="KW-0560">Oxidoreductase</keyword>
<dbReference type="EMBL" id="BARS01031306">
    <property type="protein sequence ID" value="GAG16658.1"/>
    <property type="molecule type" value="Genomic_DNA"/>
</dbReference>
<accession>X0VW39</accession>
<dbReference type="SUPFAM" id="SSF51735">
    <property type="entry name" value="NAD(P)-binding Rossmann-fold domains"/>
    <property type="match status" value="1"/>
</dbReference>
<evidence type="ECO:0000259" key="3">
    <source>
        <dbReference type="Pfam" id="PF01408"/>
    </source>
</evidence>
<feature type="non-terminal residue" evidence="5">
    <location>
        <position position="233"/>
    </location>
</feature>
<dbReference type="PANTHER" id="PTHR43708">
    <property type="entry name" value="CONSERVED EXPRESSED OXIDOREDUCTASE (EUROFUNG)"/>
    <property type="match status" value="1"/>
</dbReference>
<proteinExistence type="inferred from homology"/>
<sequence>MTMRVGIIGWGEIGQVYASLLEGAGAKFSGLVSRRQDVAVNVPVYDSFSEMLPHIDASIIAVPNFLHAALCLQSVRAGKPVLVEKPICISSAELAELEAVLPEKKVPVHVGYRLRWNPSLRQLKKRLQKVSRIECFYRIGIDHLAAGKDWTLKMEKTGGAFFAIGVHALDLVRWLAGAEGQKLENIKSSASGINRLTDFPLYVKMSGSLPSGVELIAGADLTGSSDSVIDLRV</sequence>
<evidence type="ECO:0000259" key="4">
    <source>
        <dbReference type="Pfam" id="PF02894"/>
    </source>
</evidence>
<dbReference type="InterPro" id="IPR000683">
    <property type="entry name" value="Gfo/Idh/MocA-like_OxRdtase_N"/>
</dbReference>
<dbReference type="Pfam" id="PF01408">
    <property type="entry name" value="GFO_IDH_MocA"/>
    <property type="match status" value="1"/>
</dbReference>
<dbReference type="GO" id="GO:0016491">
    <property type="term" value="F:oxidoreductase activity"/>
    <property type="evidence" value="ECO:0007669"/>
    <property type="project" value="UniProtKB-KW"/>
</dbReference>
<name>X0VW39_9ZZZZ</name>
<gene>
    <name evidence="5" type="ORF">S01H1_48737</name>
</gene>
<protein>
    <recommendedName>
        <fullName evidence="6">Gfo/Idh/MocA-like oxidoreductase N-terminal domain-containing protein</fullName>
    </recommendedName>
</protein>
<feature type="domain" description="Gfo/Idh/MocA-like oxidoreductase N-terminal" evidence="3">
    <location>
        <begin position="3"/>
        <end position="112"/>
    </location>
</feature>
<dbReference type="InterPro" id="IPR036291">
    <property type="entry name" value="NAD(P)-bd_dom_sf"/>
</dbReference>
<dbReference type="Gene3D" id="3.30.360.10">
    <property type="entry name" value="Dihydrodipicolinate Reductase, domain 2"/>
    <property type="match status" value="1"/>
</dbReference>
<dbReference type="PANTHER" id="PTHR43708:SF5">
    <property type="entry name" value="CONSERVED EXPRESSED OXIDOREDUCTASE (EUROFUNG)-RELATED"/>
    <property type="match status" value="1"/>
</dbReference>
<dbReference type="GO" id="GO:0000166">
    <property type="term" value="F:nucleotide binding"/>
    <property type="evidence" value="ECO:0007669"/>
    <property type="project" value="InterPro"/>
</dbReference>
<evidence type="ECO:0000256" key="2">
    <source>
        <dbReference type="ARBA" id="ARBA00023002"/>
    </source>
</evidence>